<comment type="catalytic activity">
    <reaction evidence="6">
        <text>L-aspartate + NAD(+) + H2O = oxaloacetate + NH4(+) + NADH + H(+)</text>
        <dbReference type="Rhea" id="RHEA:11788"/>
        <dbReference type="ChEBI" id="CHEBI:15377"/>
        <dbReference type="ChEBI" id="CHEBI:15378"/>
        <dbReference type="ChEBI" id="CHEBI:16452"/>
        <dbReference type="ChEBI" id="CHEBI:28938"/>
        <dbReference type="ChEBI" id="CHEBI:29991"/>
        <dbReference type="ChEBI" id="CHEBI:57540"/>
        <dbReference type="ChEBI" id="CHEBI:57945"/>
        <dbReference type="EC" id="1.4.1.21"/>
    </reaction>
</comment>
<keyword evidence="5 6" id="KW-0520">NAD</keyword>
<dbReference type="NCBIfam" id="NF009830">
    <property type="entry name" value="PRK13304.1"/>
    <property type="match status" value="1"/>
</dbReference>
<dbReference type="OrthoDB" id="15415at2157"/>
<dbReference type="SUPFAM" id="SSF55347">
    <property type="entry name" value="Glyceraldehyde-3-phosphate dehydrogenase-like, C-terminal domain"/>
    <property type="match status" value="1"/>
</dbReference>
<evidence type="ECO:0000313" key="9">
    <source>
        <dbReference type="EMBL" id="SFS92986.1"/>
    </source>
</evidence>
<dbReference type="PIRSF" id="PIRSF005227">
    <property type="entry name" value="Asp_dh_NAD_syn"/>
    <property type="match status" value="1"/>
</dbReference>
<dbReference type="GO" id="GO:0009435">
    <property type="term" value="P:NAD+ biosynthetic process"/>
    <property type="evidence" value="ECO:0007669"/>
    <property type="project" value="UniProtKB-UniRule"/>
</dbReference>
<evidence type="ECO:0000256" key="3">
    <source>
        <dbReference type="ARBA" id="ARBA00022857"/>
    </source>
</evidence>
<feature type="binding site" evidence="6">
    <location>
        <position position="126"/>
    </location>
    <ligand>
        <name>NAD(+)</name>
        <dbReference type="ChEBI" id="CHEBI:57540"/>
    </ligand>
</feature>
<protein>
    <recommendedName>
        <fullName evidence="6">L-aspartate dehydrogenase</fullName>
        <ecNumber evidence="6">1.4.1.21</ecNumber>
    </recommendedName>
</protein>
<dbReference type="SUPFAM" id="SSF51735">
    <property type="entry name" value="NAD(P)-binding Rossmann-fold domains"/>
    <property type="match status" value="1"/>
</dbReference>
<dbReference type="NCBIfam" id="TIGR03855">
    <property type="entry name" value="NAD_NadX"/>
    <property type="match status" value="1"/>
</dbReference>
<accession>A0A1I6TUW8</accession>
<dbReference type="Proteomes" id="UP000199199">
    <property type="component" value="Unassembled WGS sequence"/>
</dbReference>
<feature type="domain" description="Aspartate/homoserine dehydrogenase NAD-binding" evidence="8">
    <location>
        <begin position="9"/>
        <end position="122"/>
    </location>
</feature>
<evidence type="ECO:0000259" key="8">
    <source>
        <dbReference type="Pfam" id="PF03447"/>
    </source>
</evidence>
<comment type="miscellaneous">
    <text evidence="6">The iminoaspartate product is unstable in aqueous solution and can decompose to oxaloacetate and ammonia.</text>
</comment>
<dbReference type="Pfam" id="PF01958">
    <property type="entry name" value="Asp_DH_C"/>
    <property type="match status" value="1"/>
</dbReference>
<dbReference type="UniPathway" id="UPA00253">
    <property type="reaction ID" value="UER00456"/>
</dbReference>
<evidence type="ECO:0000256" key="6">
    <source>
        <dbReference type="HAMAP-Rule" id="MF_01265"/>
    </source>
</evidence>
<dbReference type="AlphaFoldDB" id="A0A1I6TUW8"/>
<dbReference type="InterPro" id="IPR011182">
    <property type="entry name" value="L-Asp_DH"/>
</dbReference>
<dbReference type="GO" id="GO:0033735">
    <property type="term" value="F:aspartate dehydrogenase [NAD(P)+] activity"/>
    <property type="evidence" value="ECO:0007669"/>
    <property type="project" value="UniProtKB-EC"/>
</dbReference>
<dbReference type="HAMAP" id="MF_01265">
    <property type="entry name" value="NadX"/>
    <property type="match status" value="1"/>
</dbReference>
<keyword evidence="10" id="KW-1185">Reference proteome</keyword>
<comment type="similarity">
    <text evidence="1 6">Belongs to the L-aspartate dehydrogenase family.</text>
</comment>
<dbReference type="InterPro" id="IPR002811">
    <property type="entry name" value="Asp_DH"/>
</dbReference>
<evidence type="ECO:0000313" key="10">
    <source>
        <dbReference type="Proteomes" id="UP000199199"/>
    </source>
</evidence>
<evidence type="ECO:0000256" key="4">
    <source>
        <dbReference type="ARBA" id="ARBA00023002"/>
    </source>
</evidence>
<dbReference type="PANTHER" id="PTHR31873">
    <property type="entry name" value="L-ASPARTATE DEHYDROGENASE-RELATED"/>
    <property type="match status" value="1"/>
</dbReference>
<organism evidence="9 10">
    <name type="scientific">Halostagnicola kamekurae</name>
    <dbReference type="NCBI Taxonomy" id="619731"/>
    <lineage>
        <taxon>Archaea</taxon>
        <taxon>Methanobacteriati</taxon>
        <taxon>Methanobacteriota</taxon>
        <taxon>Stenosarchaea group</taxon>
        <taxon>Halobacteria</taxon>
        <taxon>Halobacteriales</taxon>
        <taxon>Natrialbaceae</taxon>
        <taxon>Halostagnicola</taxon>
    </lineage>
</organism>
<sequence>MTRSIAIFGCGTIATEIARAIADGTISAGLDVVYDRHPEQIAEIQDQFDDRSQPVAATDPDDLLEADLIVEAAGQTAVEEIATDALEAGCDCLLLSIGALADETLREGVFDAARTSEGRLYAPSGAIAGLDSIKAAALTGELESVSLTTTKPPAGLEGAPYVVDNDIDLSEIDEPTMIFEGSATDAAAAFPSNINVAVALSLVSIGPDETAVKIIADPDEENNVHRISADGGSGDIETTVRNVPSPTNPKTSYLAAVSAIEKLRSLETSIDIGT</sequence>
<feature type="active site" evidence="6">
    <location>
        <position position="225"/>
    </location>
</feature>
<comment type="catalytic activity">
    <reaction evidence="6">
        <text>L-aspartate + NADP(+) + H2O = oxaloacetate + NH4(+) + NADPH + H(+)</text>
        <dbReference type="Rhea" id="RHEA:11784"/>
        <dbReference type="ChEBI" id="CHEBI:15377"/>
        <dbReference type="ChEBI" id="CHEBI:15378"/>
        <dbReference type="ChEBI" id="CHEBI:16452"/>
        <dbReference type="ChEBI" id="CHEBI:28938"/>
        <dbReference type="ChEBI" id="CHEBI:29991"/>
        <dbReference type="ChEBI" id="CHEBI:57783"/>
        <dbReference type="ChEBI" id="CHEBI:58349"/>
        <dbReference type="EC" id="1.4.1.21"/>
    </reaction>
</comment>
<keyword evidence="3 6" id="KW-0521">NADP</keyword>
<dbReference type="Gene3D" id="3.40.50.720">
    <property type="entry name" value="NAD(P)-binding Rossmann-like Domain"/>
    <property type="match status" value="1"/>
</dbReference>
<evidence type="ECO:0000256" key="2">
    <source>
        <dbReference type="ARBA" id="ARBA00022642"/>
    </source>
</evidence>
<dbReference type="GO" id="GO:0050661">
    <property type="term" value="F:NADP binding"/>
    <property type="evidence" value="ECO:0007669"/>
    <property type="project" value="UniProtKB-UniRule"/>
</dbReference>
<comment type="function">
    <text evidence="6">Specifically catalyzes the NAD or NADP-dependent dehydrogenation of L-aspartate to iminoaspartate.</text>
</comment>
<evidence type="ECO:0000259" key="7">
    <source>
        <dbReference type="Pfam" id="PF01958"/>
    </source>
</evidence>
<dbReference type="InterPro" id="IPR022487">
    <property type="entry name" value="Asp_DH_arc"/>
</dbReference>
<name>A0A1I6TUW8_9EURY</name>
<keyword evidence="2 6" id="KW-0662">Pyridine nucleotide biosynthesis</keyword>
<dbReference type="InterPro" id="IPR020626">
    <property type="entry name" value="Asp_DH_prok"/>
</dbReference>
<dbReference type="NCBIfam" id="NF009828">
    <property type="entry name" value="PRK13303.1-3"/>
    <property type="match status" value="1"/>
</dbReference>
<feature type="domain" description="Aspartate dehydrogenase" evidence="7">
    <location>
        <begin position="172"/>
        <end position="260"/>
    </location>
</feature>
<feature type="binding site" evidence="6">
    <location>
        <position position="195"/>
    </location>
    <ligand>
        <name>NAD(+)</name>
        <dbReference type="ChEBI" id="CHEBI:57540"/>
    </ligand>
</feature>
<keyword evidence="4 6" id="KW-0560">Oxidoreductase</keyword>
<comment type="pathway">
    <text evidence="6">Cofactor biosynthesis; NAD(+) biosynthesis; iminoaspartate from L-aspartate (dehydrogenase route): step 1/1.</text>
</comment>
<evidence type="ECO:0000256" key="5">
    <source>
        <dbReference type="ARBA" id="ARBA00023027"/>
    </source>
</evidence>
<dbReference type="EMBL" id="FOZS01000003">
    <property type="protein sequence ID" value="SFS92986.1"/>
    <property type="molecule type" value="Genomic_DNA"/>
</dbReference>
<reference evidence="10" key="1">
    <citation type="submission" date="2016-10" db="EMBL/GenBank/DDBJ databases">
        <authorList>
            <person name="Varghese N."/>
            <person name="Submissions S."/>
        </authorList>
    </citation>
    <scope>NUCLEOTIDE SEQUENCE [LARGE SCALE GENOMIC DNA]</scope>
    <source>
        <strain evidence="10">DSM 22427</strain>
    </source>
</reference>
<dbReference type="GO" id="GO:0016639">
    <property type="term" value="F:oxidoreductase activity, acting on the CH-NH2 group of donors, NAD or NADP as acceptor"/>
    <property type="evidence" value="ECO:0007669"/>
    <property type="project" value="UniProtKB-UniRule"/>
</dbReference>
<dbReference type="EC" id="1.4.1.21" evidence="6"/>
<evidence type="ECO:0000256" key="1">
    <source>
        <dbReference type="ARBA" id="ARBA00008331"/>
    </source>
</evidence>
<proteinExistence type="inferred from homology"/>
<dbReference type="PANTHER" id="PTHR31873:SF6">
    <property type="entry name" value="ASPARTATE DEHYDROGENASE DOMAIN-CONTAINING PROTEIN"/>
    <property type="match status" value="1"/>
</dbReference>
<dbReference type="Pfam" id="PF03447">
    <property type="entry name" value="NAD_binding_3"/>
    <property type="match status" value="1"/>
</dbReference>
<dbReference type="Gene3D" id="3.30.360.10">
    <property type="entry name" value="Dihydrodipicolinate Reductase, domain 2"/>
    <property type="match status" value="1"/>
</dbReference>
<dbReference type="InterPro" id="IPR005106">
    <property type="entry name" value="Asp/hSer_DH_NAD-bd"/>
</dbReference>
<gene>
    <name evidence="6" type="primary">nadX</name>
    <name evidence="9" type="ORF">SAMN04488556_3459</name>
</gene>
<dbReference type="InterPro" id="IPR036291">
    <property type="entry name" value="NAD(P)-bd_dom_sf"/>
</dbReference>
<dbReference type="RefSeq" id="WP_092906298.1">
    <property type="nucleotide sequence ID" value="NZ_FOZS01000003.1"/>
</dbReference>
<dbReference type="GO" id="GO:0051287">
    <property type="term" value="F:NAD binding"/>
    <property type="evidence" value="ECO:0007669"/>
    <property type="project" value="UniProtKB-UniRule"/>
</dbReference>